<dbReference type="GO" id="GO:0015074">
    <property type="term" value="P:DNA integration"/>
    <property type="evidence" value="ECO:0007669"/>
    <property type="project" value="UniProtKB-KW"/>
</dbReference>
<dbReference type="AlphaFoldDB" id="A0A7W6R1J7"/>
<feature type="domain" description="Tyr recombinase" evidence="3">
    <location>
        <begin position="160"/>
        <end position="344"/>
    </location>
</feature>
<keyword evidence="1" id="KW-0229">DNA integration</keyword>
<evidence type="ECO:0000313" key="5">
    <source>
        <dbReference type="Proteomes" id="UP000540909"/>
    </source>
</evidence>
<dbReference type="InterPro" id="IPR013762">
    <property type="entry name" value="Integrase-like_cat_sf"/>
</dbReference>
<protein>
    <submittedName>
        <fullName evidence="4">Integrase</fullName>
    </submittedName>
</protein>
<dbReference type="EMBL" id="JACIFY010000004">
    <property type="protein sequence ID" value="MBB4235100.1"/>
    <property type="molecule type" value="Genomic_DNA"/>
</dbReference>
<comment type="caution">
    <text evidence="4">The sequence shown here is derived from an EMBL/GenBank/DDBJ whole genome shotgun (WGS) entry which is preliminary data.</text>
</comment>
<dbReference type="PANTHER" id="PTHR30349:SF64">
    <property type="entry name" value="PROPHAGE INTEGRASE INTD-RELATED"/>
    <property type="match status" value="1"/>
</dbReference>
<reference evidence="4 5" key="1">
    <citation type="submission" date="2020-08" db="EMBL/GenBank/DDBJ databases">
        <title>Genomic Encyclopedia of Type Strains, Phase IV (KMG-V): Genome sequencing to study the core and pangenomes of soil and plant-associated prokaryotes.</title>
        <authorList>
            <person name="Whitman W."/>
        </authorList>
    </citation>
    <scope>NUCLEOTIDE SEQUENCE [LARGE SCALE GENOMIC DNA]</scope>
    <source>
        <strain evidence="4 5">SEMIA 4089</strain>
    </source>
</reference>
<dbReference type="PROSITE" id="PS51898">
    <property type="entry name" value="TYR_RECOMBINASE"/>
    <property type="match status" value="1"/>
</dbReference>
<sequence length="384" mass="42786">MPLKLYKRGKVWWITGTVHGQAIRESTRAHDKEVAEAIRIKREAGLVSDHVFGPKATRTFAQAAESYLKAGGEMRYIGTLEGGLLKHFYNSPLKDIQQDDLDAAGRTLYPTALPETRNRQCYTPFIAVWNHAVKNGWADMRLWSRPKKPKGTNVVRLAKRRAGTFPVEYEHAARFIAAMSPGPATLMTALFYTGMRPIEIFALEANEVNIAGRWITLTKTKTGEPRGIPIHEFLAPILESLLKRNSLADDARLFRTPKGEPYEAIVKLDEEGGGGGLKTAINGARRRSGIRDIAPYTGRHSCSTGLVVAGVHPHIKDQILGHAADDMSRHYTNVPQAPLIEAINKLPVPDLWKSLPWVDNALEWSGRFAEGMGKRTDLEKRREA</sequence>
<keyword evidence="2" id="KW-0233">DNA recombination</keyword>
<dbReference type="Pfam" id="PF00589">
    <property type="entry name" value="Phage_integrase"/>
    <property type="match status" value="1"/>
</dbReference>
<dbReference type="InterPro" id="IPR002104">
    <property type="entry name" value="Integrase_catalytic"/>
</dbReference>
<dbReference type="InterPro" id="IPR050090">
    <property type="entry name" value="Tyrosine_recombinase_XerCD"/>
</dbReference>
<dbReference type="Proteomes" id="UP000540909">
    <property type="component" value="Unassembled WGS sequence"/>
</dbReference>
<name>A0A7W6R1J7_9HYPH</name>
<evidence type="ECO:0000313" key="4">
    <source>
        <dbReference type="EMBL" id="MBB4235100.1"/>
    </source>
</evidence>
<gene>
    <name evidence="4" type="ORF">GGD57_001658</name>
</gene>
<evidence type="ECO:0000256" key="1">
    <source>
        <dbReference type="ARBA" id="ARBA00022908"/>
    </source>
</evidence>
<dbReference type="PANTHER" id="PTHR30349">
    <property type="entry name" value="PHAGE INTEGRASE-RELATED"/>
    <property type="match status" value="1"/>
</dbReference>
<dbReference type="GO" id="GO:0006310">
    <property type="term" value="P:DNA recombination"/>
    <property type="evidence" value="ECO:0007669"/>
    <property type="project" value="UniProtKB-KW"/>
</dbReference>
<dbReference type="CDD" id="cd00796">
    <property type="entry name" value="INT_Rci_Hp1_C"/>
    <property type="match status" value="1"/>
</dbReference>
<dbReference type="InterPro" id="IPR011010">
    <property type="entry name" value="DNA_brk_join_enz"/>
</dbReference>
<dbReference type="Gene3D" id="1.10.443.10">
    <property type="entry name" value="Intergrase catalytic core"/>
    <property type="match status" value="1"/>
</dbReference>
<proteinExistence type="predicted"/>
<evidence type="ECO:0000256" key="2">
    <source>
        <dbReference type="ARBA" id="ARBA00023172"/>
    </source>
</evidence>
<organism evidence="4 5">
    <name type="scientific">Rhizobium esperanzae</name>
    <dbReference type="NCBI Taxonomy" id="1967781"/>
    <lineage>
        <taxon>Bacteria</taxon>
        <taxon>Pseudomonadati</taxon>
        <taxon>Pseudomonadota</taxon>
        <taxon>Alphaproteobacteria</taxon>
        <taxon>Hyphomicrobiales</taxon>
        <taxon>Rhizobiaceae</taxon>
        <taxon>Rhizobium/Agrobacterium group</taxon>
        <taxon>Rhizobium</taxon>
    </lineage>
</organism>
<accession>A0A7W6R1J7</accession>
<dbReference type="GO" id="GO:0003677">
    <property type="term" value="F:DNA binding"/>
    <property type="evidence" value="ECO:0007669"/>
    <property type="project" value="InterPro"/>
</dbReference>
<evidence type="ECO:0000259" key="3">
    <source>
        <dbReference type="PROSITE" id="PS51898"/>
    </source>
</evidence>
<dbReference type="SUPFAM" id="SSF56349">
    <property type="entry name" value="DNA breaking-rejoining enzymes"/>
    <property type="match status" value="1"/>
</dbReference>
<dbReference type="RefSeq" id="WP_184468556.1">
    <property type="nucleotide sequence ID" value="NZ_JACIFY010000004.1"/>
</dbReference>